<evidence type="ECO:0000313" key="9">
    <source>
        <dbReference type="Proteomes" id="UP001206925"/>
    </source>
</evidence>
<dbReference type="InterPro" id="IPR036396">
    <property type="entry name" value="Cyt_P450_sf"/>
</dbReference>
<keyword evidence="4" id="KW-0560">Oxidoreductase</keyword>
<dbReference type="PANTHER" id="PTHR47947:SF24">
    <property type="entry name" value="ISOFLAVONE 2'-HYDROXYLASE-LIKE"/>
    <property type="match status" value="1"/>
</dbReference>
<dbReference type="FunFam" id="1.10.630.10:FF:000026">
    <property type="entry name" value="Cytochrome P450 82C4"/>
    <property type="match status" value="1"/>
</dbReference>
<dbReference type="InterPro" id="IPR001128">
    <property type="entry name" value="Cyt_P450"/>
</dbReference>
<name>A0AAD5CFI0_AMBAR</name>
<reference evidence="8" key="1">
    <citation type="submission" date="2022-06" db="EMBL/GenBank/DDBJ databases">
        <title>Uncovering the hologenomic basis of an extraordinary plant invasion.</title>
        <authorList>
            <person name="Bieker V.C."/>
            <person name="Martin M.D."/>
            <person name="Gilbert T."/>
            <person name="Hodgins K."/>
            <person name="Battlay P."/>
            <person name="Petersen B."/>
            <person name="Wilson J."/>
        </authorList>
    </citation>
    <scope>NUCLEOTIDE SEQUENCE</scope>
    <source>
        <strain evidence="8">AA19_3_7</strain>
        <tissue evidence="8">Leaf</tissue>
    </source>
</reference>
<keyword evidence="2" id="KW-0349">Heme</keyword>
<dbReference type="PANTHER" id="PTHR47947">
    <property type="entry name" value="CYTOCHROME P450 82C3-RELATED"/>
    <property type="match status" value="1"/>
</dbReference>
<dbReference type="PRINTS" id="PR00463">
    <property type="entry name" value="EP450I"/>
</dbReference>
<evidence type="ECO:0000256" key="3">
    <source>
        <dbReference type="ARBA" id="ARBA00022723"/>
    </source>
</evidence>
<feature type="transmembrane region" description="Helical" evidence="7">
    <location>
        <begin position="16"/>
        <end position="37"/>
    </location>
</feature>
<keyword evidence="5" id="KW-0408">Iron</keyword>
<keyword evidence="7" id="KW-1133">Transmembrane helix</keyword>
<proteinExistence type="predicted"/>
<dbReference type="InterPro" id="IPR002401">
    <property type="entry name" value="Cyt_P450_E_grp-I"/>
</dbReference>
<dbReference type="GO" id="GO:0020037">
    <property type="term" value="F:heme binding"/>
    <property type="evidence" value="ECO:0007669"/>
    <property type="project" value="InterPro"/>
</dbReference>
<keyword evidence="9" id="KW-1185">Reference proteome</keyword>
<dbReference type="EMBL" id="JAMZMK010008615">
    <property type="protein sequence ID" value="KAI7739491.1"/>
    <property type="molecule type" value="Genomic_DNA"/>
</dbReference>
<dbReference type="Proteomes" id="UP001206925">
    <property type="component" value="Unassembled WGS sequence"/>
</dbReference>
<dbReference type="SUPFAM" id="SSF48264">
    <property type="entry name" value="Cytochrome P450"/>
    <property type="match status" value="1"/>
</dbReference>
<organism evidence="8 9">
    <name type="scientific">Ambrosia artemisiifolia</name>
    <name type="common">Common ragweed</name>
    <dbReference type="NCBI Taxonomy" id="4212"/>
    <lineage>
        <taxon>Eukaryota</taxon>
        <taxon>Viridiplantae</taxon>
        <taxon>Streptophyta</taxon>
        <taxon>Embryophyta</taxon>
        <taxon>Tracheophyta</taxon>
        <taxon>Spermatophyta</taxon>
        <taxon>Magnoliopsida</taxon>
        <taxon>eudicotyledons</taxon>
        <taxon>Gunneridae</taxon>
        <taxon>Pentapetalae</taxon>
        <taxon>asterids</taxon>
        <taxon>campanulids</taxon>
        <taxon>Asterales</taxon>
        <taxon>Asteraceae</taxon>
        <taxon>Asteroideae</taxon>
        <taxon>Heliantheae alliance</taxon>
        <taxon>Heliantheae</taxon>
        <taxon>Ambrosia</taxon>
    </lineage>
</organism>
<dbReference type="AlphaFoldDB" id="A0AAD5CFI0"/>
<evidence type="ECO:0000256" key="4">
    <source>
        <dbReference type="ARBA" id="ARBA00023002"/>
    </source>
</evidence>
<evidence type="ECO:0000256" key="1">
    <source>
        <dbReference type="ARBA" id="ARBA00001971"/>
    </source>
</evidence>
<dbReference type="InterPro" id="IPR050651">
    <property type="entry name" value="Plant_Cytochrome_P450_Monoox"/>
</dbReference>
<evidence type="ECO:0000256" key="6">
    <source>
        <dbReference type="ARBA" id="ARBA00023033"/>
    </source>
</evidence>
<evidence type="ECO:0000313" key="8">
    <source>
        <dbReference type="EMBL" id="KAI7739491.1"/>
    </source>
</evidence>
<keyword evidence="7" id="KW-0812">Transmembrane</keyword>
<comment type="caution">
    <text evidence="8">The sequence shown here is derived from an EMBL/GenBank/DDBJ whole genome shotgun (WGS) entry which is preliminary data.</text>
</comment>
<dbReference type="GO" id="GO:0005506">
    <property type="term" value="F:iron ion binding"/>
    <property type="evidence" value="ECO:0007669"/>
    <property type="project" value="InterPro"/>
</dbReference>
<dbReference type="GO" id="GO:0004497">
    <property type="term" value="F:monooxygenase activity"/>
    <property type="evidence" value="ECO:0007669"/>
    <property type="project" value="UniProtKB-KW"/>
</dbReference>
<keyword evidence="6" id="KW-0503">Monooxygenase</keyword>
<dbReference type="Pfam" id="PF00067">
    <property type="entry name" value="p450"/>
    <property type="match status" value="1"/>
</dbReference>
<protein>
    <submittedName>
        <fullName evidence="8">Uncharacterized protein</fullName>
    </submittedName>
</protein>
<dbReference type="GO" id="GO:0016705">
    <property type="term" value="F:oxidoreductase activity, acting on paired donors, with incorporation or reduction of molecular oxygen"/>
    <property type="evidence" value="ECO:0007669"/>
    <property type="project" value="InterPro"/>
</dbReference>
<keyword evidence="7" id="KW-0472">Membrane</keyword>
<dbReference type="Gene3D" id="1.10.630.10">
    <property type="entry name" value="Cytochrome P450"/>
    <property type="match status" value="1"/>
</dbReference>
<evidence type="ECO:0000256" key="2">
    <source>
        <dbReference type="ARBA" id="ARBA00022617"/>
    </source>
</evidence>
<evidence type="ECO:0000256" key="5">
    <source>
        <dbReference type="ARBA" id="ARBA00023004"/>
    </source>
</evidence>
<accession>A0AAD5CFI0</accession>
<comment type="cofactor">
    <cofactor evidence="1">
        <name>heme</name>
        <dbReference type="ChEBI" id="CHEBI:30413"/>
    </cofactor>
</comment>
<gene>
    <name evidence="8" type="ORF">M8C21_003788</name>
</gene>
<sequence length="517" mass="59709">MAILYHHLPCSMDQRLIYYFLPLFFFLFLFLLSKFLLQHHKNHKNLPPTPFSFPIIGHLHLIQDPLHRVLHTLSLKYGHAFILRFGSRPVLVLSSSSVVEECVTQIDTFQNQPCATIKKHMKHDYTSMITAHYGPYWRKLRHITTIELFSITRLNTYSDVRLDETRSLIKTLLLGTLHDKYTRVGLRPRLQDMSFSIIMRIVSGKRHFGPEINELMEALNFRRMIVEISKAQNVSYPKELLPFMQWMDIDGMKKTLLRLKAKNDAFSKDMMDEFRKKDGVSNKKMISAMLSLQESLPENYSDQLLKGIMLTFLLVDTDTSAATIEWAMSLLLNHPLILQKARVEVDKNVGQDHLIQETDLHKLKYLQYIVNETLRLYPPSPLFVPHESSNECTIGGYNIPCGTMLLVNTWAIHRDPKVWDGPTSFRPERFEKSVGKGYNYMPFGIGKKQGLGDALANRVVGMALGSLIQCFDWERVGKKLVNLNEAEGLTMIKNEPLEAMCKARECMYKVLTKVLDD</sequence>
<evidence type="ECO:0000256" key="7">
    <source>
        <dbReference type="SAM" id="Phobius"/>
    </source>
</evidence>
<keyword evidence="3" id="KW-0479">Metal-binding</keyword>
<dbReference type="PRINTS" id="PR00385">
    <property type="entry name" value="P450"/>
</dbReference>